<dbReference type="SUPFAM" id="SSF89623">
    <property type="entry name" value="Ribose/Galactose isomerase RpiB/AlsB"/>
    <property type="match status" value="1"/>
</dbReference>
<keyword evidence="2 3" id="KW-0413">Isomerase</keyword>
<evidence type="ECO:0000313" key="4">
    <source>
        <dbReference type="Proteomes" id="UP001203004"/>
    </source>
</evidence>
<name>A0ABT0MD18_9BACL</name>
<dbReference type="PANTHER" id="PTHR30345:SF0">
    <property type="entry name" value="DNA DAMAGE-REPAIR_TOLERATION PROTEIN DRT102"/>
    <property type="match status" value="1"/>
</dbReference>
<dbReference type="NCBIfam" id="TIGR00689">
    <property type="entry name" value="rpiB_lacA_lacB"/>
    <property type="match status" value="1"/>
</dbReference>
<dbReference type="NCBIfam" id="TIGR01120">
    <property type="entry name" value="rpiB"/>
    <property type="match status" value="1"/>
</dbReference>
<protein>
    <submittedName>
        <fullName evidence="3">Galactose-6-phosphate isomerase subunit LacB</fullName>
        <ecNumber evidence="3">5.3.1.26</ecNumber>
    </submittedName>
</protein>
<dbReference type="EMBL" id="JAMAST010000022">
    <property type="protein sequence ID" value="MCL1632774.1"/>
    <property type="molecule type" value="Genomic_DNA"/>
</dbReference>
<dbReference type="RefSeq" id="WP_249102938.1">
    <property type="nucleotide sequence ID" value="NZ_JAMAST010000022.1"/>
</dbReference>
<dbReference type="InterPro" id="IPR004785">
    <property type="entry name" value="RpiB"/>
</dbReference>
<dbReference type="InterPro" id="IPR003500">
    <property type="entry name" value="RpiB_LacA_LacB"/>
</dbReference>
<comment type="caution">
    <text evidence="3">The sequence shown here is derived from an EMBL/GenBank/DDBJ whole genome shotgun (WGS) entry which is preliminary data.</text>
</comment>
<dbReference type="PIRSF" id="PIRSF005384">
    <property type="entry name" value="RpiB_LacA_B"/>
    <property type="match status" value="1"/>
</dbReference>
<dbReference type="Proteomes" id="UP001203004">
    <property type="component" value="Unassembled WGS sequence"/>
</dbReference>
<dbReference type="Pfam" id="PF02502">
    <property type="entry name" value="LacAB_rpiB"/>
    <property type="match status" value="1"/>
</dbReference>
<reference evidence="3 4" key="1">
    <citation type="submission" date="2022-05" db="EMBL/GenBank/DDBJ databases">
        <title>Sporolactobacillus sp nov CPB3-1, isolated from tree bark (Mangifera indica L.).</title>
        <authorList>
            <person name="Phuengjayaem S."/>
            <person name="Tanasupawat S."/>
        </authorList>
    </citation>
    <scope>NUCLEOTIDE SEQUENCE [LARGE SCALE GENOMIC DNA]</scope>
    <source>
        <strain evidence="3 4">CPB3-1</strain>
    </source>
</reference>
<sequence>MKVAIGCDHIVTEIKDHMVEYLKEKGYEVTDVGTYDKVRTHYPIYGRKVGALVATGKVDLGITICGTGVGITNSVNKVKGIRAALVRDVGTAVYAREHLNANVIGMGGRISGVGLIENIVDAFLEAEYKPTEESEALIKKISAIPVSDEPTTNDHIFDEYNKKWAEGYYHD</sequence>
<proteinExistence type="inferred from homology"/>
<evidence type="ECO:0000313" key="3">
    <source>
        <dbReference type="EMBL" id="MCL1632774.1"/>
    </source>
</evidence>
<accession>A0ABT0MD18</accession>
<evidence type="ECO:0000256" key="2">
    <source>
        <dbReference type="ARBA" id="ARBA00023235"/>
    </source>
</evidence>
<dbReference type="NCBIfam" id="NF004051">
    <property type="entry name" value="PRK05571.1"/>
    <property type="match status" value="1"/>
</dbReference>
<evidence type="ECO:0000256" key="1">
    <source>
        <dbReference type="ARBA" id="ARBA00008754"/>
    </source>
</evidence>
<dbReference type="GO" id="GO:0050044">
    <property type="term" value="F:galactose-6-phosphate isomerase activity"/>
    <property type="evidence" value="ECO:0007669"/>
    <property type="project" value="UniProtKB-EC"/>
</dbReference>
<dbReference type="NCBIfam" id="NF006381">
    <property type="entry name" value="PRK08622.1"/>
    <property type="match status" value="1"/>
</dbReference>
<dbReference type="PANTHER" id="PTHR30345">
    <property type="entry name" value="RIBOSE-5-PHOSPHATE ISOMERASE B"/>
    <property type="match status" value="1"/>
</dbReference>
<organism evidence="3 4">
    <name type="scientific">Sporolactobacillus mangiferae</name>
    <dbReference type="NCBI Taxonomy" id="2940498"/>
    <lineage>
        <taxon>Bacteria</taxon>
        <taxon>Bacillati</taxon>
        <taxon>Bacillota</taxon>
        <taxon>Bacilli</taxon>
        <taxon>Bacillales</taxon>
        <taxon>Sporolactobacillaceae</taxon>
        <taxon>Sporolactobacillus</taxon>
    </lineage>
</organism>
<dbReference type="EC" id="5.3.1.26" evidence="3"/>
<gene>
    <name evidence="3" type="primary">lacB</name>
    <name evidence="3" type="ORF">M3N64_12670</name>
</gene>
<dbReference type="InterPro" id="IPR036569">
    <property type="entry name" value="RpiB_LacA_LacB_sf"/>
</dbReference>
<comment type="similarity">
    <text evidence="1">Belongs to the LacAB/RpiB family.</text>
</comment>
<keyword evidence="4" id="KW-1185">Reference proteome</keyword>
<dbReference type="Gene3D" id="3.40.1400.10">
    <property type="entry name" value="Sugar-phosphate isomerase, RpiB/LacA/LacB"/>
    <property type="match status" value="1"/>
</dbReference>